<keyword evidence="11" id="KW-1185">Reference proteome</keyword>
<evidence type="ECO:0000313" key="11">
    <source>
        <dbReference type="Proteomes" id="UP000565262"/>
    </source>
</evidence>
<dbReference type="GO" id="GO:0030234">
    <property type="term" value="F:enzyme regulator activity"/>
    <property type="evidence" value="ECO:0007669"/>
    <property type="project" value="TreeGrafter"/>
</dbReference>
<keyword evidence="1 9" id="KW-0732">Signal</keyword>
<dbReference type="InterPro" id="IPR028082">
    <property type="entry name" value="Peripla_BP_I"/>
</dbReference>
<feature type="signal peptide" evidence="9">
    <location>
        <begin position="1"/>
        <end position="18"/>
    </location>
</feature>
<evidence type="ECO:0000256" key="1">
    <source>
        <dbReference type="ARBA" id="ARBA00022729"/>
    </source>
</evidence>
<evidence type="ECO:0000256" key="6">
    <source>
        <dbReference type="ARBA" id="ARBA00023237"/>
    </source>
</evidence>
<dbReference type="EMBL" id="JACJFM010000002">
    <property type="protein sequence ID" value="MBB1485491.1"/>
    <property type="molecule type" value="Genomic_DNA"/>
</dbReference>
<evidence type="ECO:0000256" key="4">
    <source>
        <dbReference type="ARBA" id="ARBA00023136"/>
    </source>
</evidence>
<dbReference type="InterPro" id="IPR011990">
    <property type="entry name" value="TPR-like_helical_dom_sf"/>
</dbReference>
<feature type="compositionally biased region" description="Polar residues" evidence="8">
    <location>
        <begin position="608"/>
        <end position="623"/>
    </location>
</feature>
<evidence type="ECO:0000256" key="5">
    <source>
        <dbReference type="ARBA" id="ARBA00023139"/>
    </source>
</evidence>
<evidence type="ECO:0000313" key="10">
    <source>
        <dbReference type="EMBL" id="MBB1485491.1"/>
    </source>
</evidence>
<proteinExistence type="predicted"/>
<dbReference type="Proteomes" id="UP000565262">
    <property type="component" value="Unassembled WGS sequence"/>
</dbReference>
<keyword evidence="5" id="KW-0564">Palmitate</keyword>
<dbReference type="Pfam" id="PF04348">
    <property type="entry name" value="LppC"/>
    <property type="match status" value="1"/>
</dbReference>
<dbReference type="RefSeq" id="WP_220495470.1">
    <property type="nucleotide sequence ID" value="NZ_JACJFM010000002.1"/>
</dbReference>
<sequence>MLLSCSAALLLTACGSTATKNGTPSAQQETGIHSEQSRLSADDLLSLAQQSSFDQAQIYRLKAAEILAQEGRSEAALNILSLIQTQRLPFKQQKLYVMLTARLSLEQGDGWQAMQALNNAGSNIYERLNGKDQQILTLYRARAYALMGYHESSAREYMTLARIQTGQSQSEAYAGLWNSLLNMSQEDIRLLLAEETDEEMQGWLDLARVRKEASANLDQFTTELNRWLEYWPTHPAVEFMPRDISFLDEISRNPITHIAVFLPQSGKLARAGNAIRDGIIASAIHNKTLGSQPPELSFFDSNKLSVNQLYSAASEAGAQVAIGPLAKDKVTALQQKSSLAMPTLALNYGTLSDRNNQELVQYAISVEDEASQAAQRAWQDGKKTALTLTPSNSWGNRALSAFRDRWTQQGGKVATSARYNTDTNLALSIKHTLEIDKSEERKKRLVKLLGQKLNFEPRRRKDIDLMFLVATPATARQVKPALAFYFASELPVYATSHLYNGQPNAKRDQDLNGINFCDIPWYLETPPLLKQQIDTAWQSEINRYGRLFAMGSDALQIAGRLRMISLLPGSKVYGATGTLSMQTDGRIQRELDWARFEDGIPVTRHHAQQQAIGQNTSRQSTTQ</sequence>
<dbReference type="Gene3D" id="1.25.40.650">
    <property type="match status" value="1"/>
</dbReference>
<feature type="chain" id="PRO_5032946853" evidence="9">
    <location>
        <begin position="19"/>
        <end position="623"/>
    </location>
</feature>
<feature type="region of interest" description="Disordered" evidence="8">
    <location>
        <begin position="604"/>
        <end position="623"/>
    </location>
</feature>
<evidence type="ECO:0000256" key="2">
    <source>
        <dbReference type="ARBA" id="ARBA00022960"/>
    </source>
</evidence>
<dbReference type="PANTHER" id="PTHR38038">
    <property type="entry name" value="PENICILLIN-BINDING PROTEIN ACTIVATOR LPOA"/>
    <property type="match status" value="1"/>
</dbReference>
<name>A0A839IKT9_9GAMM</name>
<dbReference type="Gene3D" id="3.40.50.2300">
    <property type="match status" value="2"/>
</dbReference>
<comment type="caution">
    <text evidence="10">The sequence shown here is derived from an EMBL/GenBank/DDBJ whole genome shotgun (WGS) entry which is preliminary data.</text>
</comment>
<evidence type="ECO:0000256" key="9">
    <source>
        <dbReference type="SAM" id="SignalP"/>
    </source>
</evidence>
<dbReference type="InterPro" id="IPR007443">
    <property type="entry name" value="LpoA"/>
</dbReference>
<evidence type="ECO:0000256" key="8">
    <source>
        <dbReference type="SAM" id="MobiDB-lite"/>
    </source>
</evidence>
<keyword evidence="6" id="KW-0998">Cell outer membrane</keyword>
<dbReference type="PANTHER" id="PTHR38038:SF1">
    <property type="entry name" value="PENICILLIN-BINDING PROTEIN ACTIVATOR LPOA"/>
    <property type="match status" value="1"/>
</dbReference>
<organism evidence="10 11">
    <name type="scientific">Oceanospirillum sediminis</name>
    <dbReference type="NCBI Taxonomy" id="2760088"/>
    <lineage>
        <taxon>Bacteria</taxon>
        <taxon>Pseudomonadati</taxon>
        <taxon>Pseudomonadota</taxon>
        <taxon>Gammaproteobacteria</taxon>
        <taxon>Oceanospirillales</taxon>
        <taxon>Oceanospirillaceae</taxon>
        <taxon>Oceanospirillum</taxon>
    </lineage>
</organism>
<evidence type="ECO:0000256" key="7">
    <source>
        <dbReference type="ARBA" id="ARBA00023288"/>
    </source>
</evidence>
<evidence type="ECO:0000256" key="3">
    <source>
        <dbReference type="ARBA" id="ARBA00022984"/>
    </source>
</evidence>
<keyword evidence="3" id="KW-0573">Peptidoglycan synthesis</keyword>
<dbReference type="SUPFAM" id="SSF53822">
    <property type="entry name" value="Periplasmic binding protein-like I"/>
    <property type="match status" value="1"/>
</dbReference>
<dbReference type="AlphaFoldDB" id="A0A839IKT9"/>
<dbReference type="GO" id="GO:0031241">
    <property type="term" value="C:periplasmic side of cell outer membrane"/>
    <property type="evidence" value="ECO:0007669"/>
    <property type="project" value="TreeGrafter"/>
</dbReference>
<keyword evidence="4" id="KW-0472">Membrane</keyword>
<keyword evidence="2" id="KW-0133">Cell shape</keyword>
<dbReference type="GO" id="GO:0008360">
    <property type="term" value="P:regulation of cell shape"/>
    <property type="evidence" value="ECO:0007669"/>
    <property type="project" value="UniProtKB-KW"/>
</dbReference>
<keyword evidence="7" id="KW-0449">Lipoprotein</keyword>
<reference evidence="10 11" key="1">
    <citation type="submission" date="2020-08" db="EMBL/GenBank/DDBJ databases">
        <title>Oceanospirillum sp. nov. isolated from marine sediment.</title>
        <authorList>
            <person name="Ji X."/>
        </authorList>
    </citation>
    <scope>NUCLEOTIDE SEQUENCE [LARGE SCALE GENOMIC DNA]</scope>
    <source>
        <strain evidence="10 11">D5</strain>
    </source>
</reference>
<gene>
    <name evidence="10" type="ORF">H4O21_02560</name>
</gene>
<dbReference type="Gene3D" id="1.25.40.10">
    <property type="entry name" value="Tetratricopeptide repeat domain"/>
    <property type="match status" value="1"/>
</dbReference>
<dbReference type="CDD" id="cd06339">
    <property type="entry name" value="PBP1_YraM_LppC_lipoprotein-like"/>
    <property type="match status" value="1"/>
</dbReference>
<dbReference type="GO" id="GO:0009252">
    <property type="term" value="P:peptidoglycan biosynthetic process"/>
    <property type="evidence" value="ECO:0007669"/>
    <property type="project" value="UniProtKB-KW"/>
</dbReference>
<accession>A0A839IKT9</accession>
<protein>
    <submittedName>
        <fullName evidence="10">Penicillin-binding protein activator</fullName>
    </submittedName>
</protein>